<protein>
    <submittedName>
        <fullName evidence="2">Uncharacterized protein</fullName>
    </submittedName>
</protein>
<sequence length="90" mass="10432">MWLRGGKERQTEEKRKKKADFVADQINLEGPPTTTVILEEKSSKREKEDELWPNFMTRRRKAANGMEDNTTSNRVDNSPPTSNQILDNLL</sequence>
<proteinExistence type="predicted"/>
<organism evidence="2 3">
    <name type="scientific">Caenorhabditis briggsae</name>
    <dbReference type="NCBI Taxonomy" id="6238"/>
    <lineage>
        <taxon>Eukaryota</taxon>
        <taxon>Metazoa</taxon>
        <taxon>Ecdysozoa</taxon>
        <taxon>Nematoda</taxon>
        <taxon>Chromadorea</taxon>
        <taxon>Rhabditida</taxon>
        <taxon>Rhabditina</taxon>
        <taxon>Rhabditomorpha</taxon>
        <taxon>Rhabditoidea</taxon>
        <taxon>Rhabditidae</taxon>
        <taxon>Peloderinae</taxon>
        <taxon>Caenorhabditis</taxon>
    </lineage>
</organism>
<gene>
    <name evidence="2" type="ORF">L5515_000687</name>
</gene>
<evidence type="ECO:0000313" key="2">
    <source>
        <dbReference type="EMBL" id="UMM11363.1"/>
    </source>
</evidence>
<evidence type="ECO:0000313" key="3">
    <source>
        <dbReference type="Proteomes" id="UP000829354"/>
    </source>
</evidence>
<accession>A0AAE9E391</accession>
<feature type="compositionally biased region" description="Polar residues" evidence="1">
    <location>
        <begin position="67"/>
        <end position="90"/>
    </location>
</feature>
<keyword evidence="3" id="KW-1185">Reference proteome</keyword>
<reference evidence="2 3" key="1">
    <citation type="submission" date="2022-04" db="EMBL/GenBank/DDBJ databases">
        <title>Chromosome-level reference genomes for two strains of Caenorhabditis briggsae: an improved platform for comparative genomics.</title>
        <authorList>
            <person name="Stevens L."/>
            <person name="Andersen E."/>
        </authorList>
    </citation>
    <scope>NUCLEOTIDE SEQUENCE [LARGE SCALE GENOMIC DNA]</scope>
    <source>
        <strain evidence="2">VX34</strain>
        <tissue evidence="2">Whole-organism</tissue>
    </source>
</reference>
<dbReference type="EMBL" id="CP092620">
    <property type="protein sequence ID" value="UMM11363.1"/>
    <property type="molecule type" value="Genomic_DNA"/>
</dbReference>
<evidence type="ECO:0000256" key="1">
    <source>
        <dbReference type="SAM" id="MobiDB-lite"/>
    </source>
</evidence>
<dbReference type="Proteomes" id="UP000829354">
    <property type="component" value="Chromosome I"/>
</dbReference>
<dbReference type="AlphaFoldDB" id="A0AAE9E391"/>
<name>A0AAE9E391_CAEBR</name>
<feature type="region of interest" description="Disordered" evidence="1">
    <location>
        <begin position="59"/>
        <end position="90"/>
    </location>
</feature>